<gene>
    <name evidence="3" type="ORF">LDAN0321_LOCUS7833</name>
</gene>
<organism evidence="3">
    <name type="scientific">Leptocylindrus danicus</name>
    <dbReference type="NCBI Taxonomy" id="163516"/>
    <lineage>
        <taxon>Eukaryota</taxon>
        <taxon>Sar</taxon>
        <taxon>Stramenopiles</taxon>
        <taxon>Ochrophyta</taxon>
        <taxon>Bacillariophyta</taxon>
        <taxon>Coscinodiscophyceae</taxon>
        <taxon>Chaetocerotophycidae</taxon>
        <taxon>Leptocylindrales</taxon>
        <taxon>Leptocylindraceae</taxon>
        <taxon>Leptocylindrus</taxon>
    </lineage>
</organism>
<name>A0A7S2P2M2_9STRA</name>
<protein>
    <submittedName>
        <fullName evidence="3">Uncharacterized protein</fullName>
    </submittedName>
</protein>
<feature type="coiled-coil region" evidence="1">
    <location>
        <begin position="46"/>
        <end position="110"/>
    </location>
</feature>
<evidence type="ECO:0000313" key="3">
    <source>
        <dbReference type="EMBL" id="CAD9572383.1"/>
    </source>
</evidence>
<dbReference type="AlphaFoldDB" id="A0A7S2P2M2"/>
<feature type="compositionally biased region" description="Polar residues" evidence="2">
    <location>
        <begin position="19"/>
        <end position="29"/>
    </location>
</feature>
<reference evidence="3" key="1">
    <citation type="submission" date="2021-01" db="EMBL/GenBank/DDBJ databases">
        <authorList>
            <person name="Corre E."/>
            <person name="Pelletier E."/>
            <person name="Niang G."/>
            <person name="Scheremetjew M."/>
            <person name="Finn R."/>
            <person name="Kale V."/>
            <person name="Holt S."/>
            <person name="Cochrane G."/>
            <person name="Meng A."/>
            <person name="Brown T."/>
            <person name="Cohen L."/>
        </authorList>
    </citation>
    <scope>NUCLEOTIDE SEQUENCE</scope>
    <source>
        <strain evidence="3">B650</strain>
    </source>
</reference>
<sequence>MSSEAPVTPPSSDIVPLQQKENVASNNGGKSIGGGLKRKQTVEGAAKFWEKQYRELNALRQSQQEKMSVAMRDEFLEHEKFLNEKILALEQQLKEAKEIYERKLQKMDEVDFSQKPQQPNAEEDALTVEQQAKTIQSQQEMISYFEMLTSTTLEICDNAVDCTVINHEEKLAAKFRISKNGKDELRGEALANAKYLPEYLAANQSIEFEKTQCPSLLKDVLQCMFRGDDGEEEAKEE</sequence>
<dbReference type="EMBL" id="HBGY01012310">
    <property type="protein sequence ID" value="CAD9572383.1"/>
    <property type="molecule type" value="Transcribed_RNA"/>
</dbReference>
<evidence type="ECO:0000256" key="2">
    <source>
        <dbReference type="SAM" id="MobiDB-lite"/>
    </source>
</evidence>
<feature type="region of interest" description="Disordered" evidence="2">
    <location>
        <begin position="1"/>
        <end position="39"/>
    </location>
</feature>
<accession>A0A7S2P2M2</accession>
<evidence type="ECO:0000256" key="1">
    <source>
        <dbReference type="SAM" id="Coils"/>
    </source>
</evidence>
<keyword evidence="1" id="KW-0175">Coiled coil</keyword>
<proteinExistence type="predicted"/>